<dbReference type="STRING" id="1337093.MBELCI_2380"/>
<dbReference type="eggNOG" id="COG1309">
    <property type="taxonomic scope" value="Bacteria"/>
</dbReference>
<feature type="DNA-binding region" description="H-T-H motif" evidence="4">
    <location>
        <begin position="29"/>
        <end position="48"/>
    </location>
</feature>
<evidence type="ECO:0000313" key="6">
    <source>
        <dbReference type="EMBL" id="GAD56328.1"/>
    </source>
</evidence>
<gene>
    <name evidence="6" type="ORF">MBELCI_2380</name>
</gene>
<keyword evidence="2 4" id="KW-0238">DNA-binding</keyword>
<keyword evidence="3" id="KW-0804">Transcription</keyword>
<dbReference type="Gene3D" id="1.10.357.10">
    <property type="entry name" value="Tetracycline Repressor, domain 2"/>
    <property type="match status" value="1"/>
</dbReference>
<dbReference type="InterPro" id="IPR001647">
    <property type="entry name" value="HTH_TetR"/>
</dbReference>
<comment type="caution">
    <text evidence="6">The sequence shown here is derived from an EMBL/GenBank/DDBJ whole genome shotgun (WGS) entry which is preliminary data.</text>
</comment>
<protein>
    <submittedName>
        <fullName evidence="6">Transcriptional regulator, TetR family</fullName>
    </submittedName>
</protein>
<evidence type="ECO:0000259" key="5">
    <source>
        <dbReference type="PROSITE" id="PS50977"/>
    </source>
</evidence>
<dbReference type="SUPFAM" id="SSF46689">
    <property type="entry name" value="Homeodomain-like"/>
    <property type="match status" value="1"/>
</dbReference>
<dbReference type="PANTHER" id="PTHR30055:SF240">
    <property type="entry name" value="HTH-TYPE TRANSCRIPTIONAL REGULATOR ACRR"/>
    <property type="match status" value="1"/>
</dbReference>
<reference evidence="6" key="1">
    <citation type="journal article" date="2013" name="Genome Announc.">
        <title>Draft Genome Sequence of Loktanella cinnabarina LL-001T, Isolated from Deep-Sea Floor Sediment.</title>
        <authorList>
            <person name="Nishi S."/>
            <person name="Tsubouchi T."/>
            <person name="Takaki Y."/>
            <person name="Koyanagi R."/>
            <person name="Satoh N."/>
            <person name="Maruyama T."/>
            <person name="Hatada Y."/>
        </authorList>
    </citation>
    <scope>NUCLEOTIDE SEQUENCE [LARGE SCALE GENOMIC DNA]</scope>
    <source>
        <strain evidence="6">LL-001</strain>
    </source>
</reference>
<feature type="domain" description="HTH tetR-type" evidence="5">
    <location>
        <begin position="6"/>
        <end position="66"/>
    </location>
</feature>
<evidence type="ECO:0000256" key="4">
    <source>
        <dbReference type="PROSITE-ProRule" id="PRU00335"/>
    </source>
</evidence>
<keyword evidence="1" id="KW-0805">Transcription regulation</keyword>
<dbReference type="PANTHER" id="PTHR30055">
    <property type="entry name" value="HTH-TYPE TRANSCRIPTIONAL REGULATOR RUTR"/>
    <property type="match status" value="1"/>
</dbReference>
<dbReference type="InterPro" id="IPR009057">
    <property type="entry name" value="Homeodomain-like_sf"/>
</dbReference>
<dbReference type="PROSITE" id="PS50977">
    <property type="entry name" value="HTH_TETR_2"/>
    <property type="match status" value="1"/>
</dbReference>
<evidence type="ECO:0000256" key="1">
    <source>
        <dbReference type="ARBA" id="ARBA00023015"/>
    </source>
</evidence>
<accession>U3ANM2</accession>
<sequence>MALPALDARAAVMQAALKVFERRGFAAASVQDVLQEAGISVGAFRQHFIWKEDILDAIARDAARRTGTLAMLTPDGVMARLNVLLERSGLGSTHIVPELRPVARAMLRHGNDQLFHQIAATTAEAIAPAMIMLIRDGVQEGVFETPSPELATELLLSLAQTRRTVFRQALEATEAGDPDLGVELLSERLRSEAMIIERLLAIAPGRIELPTAHALRRTLWDLATG</sequence>
<dbReference type="InterPro" id="IPR050109">
    <property type="entry name" value="HTH-type_TetR-like_transc_reg"/>
</dbReference>
<dbReference type="EMBL" id="BATB01000034">
    <property type="protein sequence ID" value="GAD56328.1"/>
    <property type="molecule type" value="Genomic_DNA"/>
</dbReference>
<name>U3ANM2_9RHOB</name>
<evidence type="ECO:0000256" key="2">
    <source>
        <dbReference type="ARBA" id="ARBA00023125"/>
    </source>
</evidence>
<dbReference type="PRINTS" id="PR00455">
    <property type="entry name" value="HTHTETR"/>
</dbReference>
<dbReference type="AlphaFoldDB" id="U3ANM2"/>
<evidence type="ECO:0000313" key="7">
    <source>
        <dbReference type="Proteomes" id="UP000016566"/>
    </source>
</evidence>
<proteinExistence type="predicted"/>
<dbReference type="GO" id="GO:0003700">
    <property type="term" value="F:DNA-binding transcription factor activity"/>
    <property type="evidence" value="ECO:0007669"/>
    <property type="project" value="TreeGrafter"/>
</dbReference>
<organism evidence="6 7">
    <name type="scientific">Limimaricola cinnabarinus LL-001</name>
    <dbReference type="NCBI Taxonomy" id="1337093"/>
    <lineage>
        <taxon>Bacteria</taxon>
        <taxon>Pseudomonadati</taxon>
        <taxon>Pseudomonadota</taxon>
        <taxon>Alphaproteobacteria</taxon>
        <taxon>Rhodobacterales</taxon>
        <taxon>Paracoccaceae</taxon>
        <taxon>Limimaricola</taxon>
    </lineage>
</organism>
<evidence type="ECO:0000256" key="3">
    <source>
        <dbReference type="ARBA" id="ARBA00023163"/>
    </source>
</evidence>
<dbReference type="Proteomes" id="UP000016566">
    <property type="component" value="Unassembled WGS sequence"/>
</dbReference>
<dbReference type="Pfam" id="PF00440">
    <property type="entry name" value="TetR_N"/>
    <property type="match status" value="1"/>
</dbReference>
<keyword evidence="7" id="KW-1185">Reference proteome</keyword>
<dbReference type="GO" id="GO:0000976">
    <property type="term" value="F:transcription cis-regulatory region binding"/>
    <property type="evidence" value="ECO:0007669"/>
    <property type="project" value="TreeGrafter"/>
</dbReference>